<dbReference type="Proteomes" id="UP001283361">
    <property type="component" value="Unassembled WGS sequence"/>
</dbReference>
<organism evidence="1 2">
    <name type="scientific">Elysia crispata</name>
    <name type="common">lettuce slug</name>
    <dbReference type="NCBI Taxonomy" id="231223"/>
    <lineage>
        <taxon>Eukaryota</taxon>
        <taxon>Metazoa</taxon>
        <taxon>Spiralia</taxon>
        <taxon>Lophotrochozoa</taxon>
        <taxon>Mollusca</taxon>
        <taxon>Gastropoda</taxon>
        <taxon>Heterobranchia</taxon>
        <taxon>Euthyneura</taxon>
        <taxon>Panpulmonata</taxon>
        <taxon>Sacoglossa</taxon>
        <taxon>Placobranchoidea</taxon>
        <taxon>Plakobranchidae</taxon>
        <taxon>Elysia</taxon>
    </lineage>
</organism>
<protein>
    <submittedName>
        <fullName evidence="1">Uncharacterized protein</fullName>
    </submittedName>
</protein>
<keyword evidence="2" id="KW-1185">Reference proteome</keyword>
<reference evidence="1" key="1">
    <citation type="journal article" date="2023" name="G3 (Bethesda)">
        <title>A reference genome for the long-term kleptoplast-retaining sea slug Elysia crispata morphotype clarki.</title>
        <authorList>
            <person name="Eastman K.E."/>
            <person name="Pendleton A.L."/>
            <person name="Shaikh M.A."/>
            <person name="Suttiyut T."/>
            <person name="Ogas R."/>
            <person name="Tomko P."/>
            <person name="Gavelis G."/>
            <person name="Widhalm J.R."/>
            <person name="Wisecaver J.H."/>
        </authorList>
    </citation>
    <scope>NUCLEOTIDE SEQUENCE</scope>
    <source>
        <strain evidence="1">ECLA1</strain>
    </source>
</reference>
<feature type="non-terminal residue" evidence="1">
    <location>
        <position position="104"/>
    </location>
</feature>
<dbReference type="EMBL" id="JAWDGP010004616">
    <property type="protein sequence ID" value="KAK3763021.1"/>
    <property type="molecule type" value="Genomic_DNA"/>
</dbReference>
<sequence length="104" mass="11921">SYHPKTFGDNIHTGYTHYFTEDDTERVLELIKSFRGYLLYMNEIQYKSDHLGAVLKDASPTSSTVLDAQQELAELIAEKDLHLCKAEVFLWQQSQCHAQHSATC</sequence>
<proteinExistence type="predicted"/>
<comment type="caution">
    <text evidence="1">The sequence shown here is derived from an EMBL/GenBank/DDBJ whole genome shotgun (WGS) entry which is preliminary data.</text>
</comment>
<gene>
    <name evidence="1" type="ORF">RRG08_003259</name>
</gene>
<evidence type="ECO:0000313" key="1">
    <source>
        <dbReference type="EMBL" id="KAK3763021.1"/>
    </source>
</evidence>
<accession>A0AAE1DA57</accession>
<evidence type="ECO:0000313" key="2">
    <source>
        <dbReference type="Proteomes" id="UP001283361"/>
    </source>
</evidence>
<dbReference type="AlphaFoldDB" id="A0AAE1DA57"/>
<name>A0AAE1DA57_9GAST</name>